<reference evidence="1" key="2">
    <citation type="journal article" date="2015" name="Fish Shellfish Immunol.">
        <title>Early steps in the European eel (Anguilla anguilla)-Vibrio vulnificus interaction in the gills: Role of the RtxA13 toxin.</title>
        <authorList>
            <person name="Callol A."/>
            <person name="Pajuelo D."/>
            <person name="Ebbesson L."/>
            <person name="Teles M."/>
            <person name="MacKenzie S."/>
            <person name="Amaro C."/>
        </authorList>
    </citation>
    <scope>NUCLEOTIDE SEQUENCE</scope>
</reference>
<name>A0A0E9XMU9_ANGAN</name>
<organism evidence="1">
    <name type="scientific">Anguilla anguilla</name>
    <name type="common">European freshwater eel</name>
    <name type="synonym">Muraena anguilla</name>
    <dbReference type="NCBI Taxonomy" id="7936"/>
    <lineage>
        <taxon>Eukaryota</taxon>
        <taxon>Metazoa</taxon>
        <taxon>Chordata</taxon>
        <taxon>Craniata</taxon>
        <taxon>Vertebrata</taxon>
        <taxon>Euteleostomi</taxon>
        <taxon>Actinopterygii</taxon>
        <taxon>Neopterygii</taxon>
        <taxon>Teleostei</taxon>
        <taxon>Anguilliformes</taxon>
        <taxon>Anguillidae</taxon>
        <taxon>Anguilla</taxon>
    </lineage>
</organism>
<protein>
    <submittedName>
        <fullName evidence="1">Uncharacterized protein</fullName>
    </submittedName>
</protein>
<reference evidence="1" key="1">
    <citation type="submission" date="2014-11" db="EMBL/GenBank/DDBJ databases">
        <authorList>
            <person name="Amaro Gonzalez C."/>
        </authorList>
    </citation>
    <scope>NUCLEOTIDE SEQUENCE</scope>
</reference>
<accession>A0A0E9XMU9</accession>
<dbReference type="EMBL" id="GBXM01004598">
    <property type="protein sequence ID" value="JAI03980.1"/>
    <property type="molecule type" value="Transcribed_RNA"/>
</dbReference>
<proteinExistence type="predicted"/>
<dbReference type="AlphaFoldDB" id="A0A0E9XMU9"/>
<evidence type="ECO:0000313" key="1">
    <source>
        <dbReference type="EMBL" id="JAI03980.1"/>
    </source>
</evidence>
<sequence>MFNTELNFASFKLHVHIPSSQFSTAQQNISCLAFNVDFIYCTVFQKFGHPV</sequence>